<protein>
    <submittedName>
        <fullName evidence="2">Uncharacterized protein</fullName>
    </submittedName>
</protein>
<accession>A0A644X4C3</accession>
<proteinExistence type="predicted"/>
<name>A0A644X4C3_9ZZZZ</name>
<evidence type="ECO:0000256" key="1">
    <source>
        <dbReference type="SAM" id="MobiDB-lite"/>
    </source>
</evidence>
<gene>
    <name evidence="2" type="ORF">SDC9_57343</name>
</gene>
<feature type="region of interest" description="Disordered" evidence="1">
    <location>
        <begin position="65"/>
        <end position="125"/>
    </location>
</feature>
<feature type="region of interest" description="Disordered" evidence="1">
    <location>
        <begin position="203"/>
        <end position="262"/>
    </location>
</feature>
<feature type="compositionally biased region" description="Basic and acidic residues" evidence="1">
    <location>
        <begin position="65"/>
        <end position="74"/>
    </location>
</feature>
<evidence type="ECO:0000313" key="2">
    <source>
        <dbReference type="EMBL" id="MPM11005.1"/>
    </source>
</evidence>
<dbReference type="AlphaFoldDB" id="A0A644X4C3"/>
<feature type="compositionally biased region" description="Polar residues" evidence="1">
    <location>
        <begin position="239"/>
        <end position="262"/>
    </location>
</feature>
<feature type="region of interest" description="Disordered" evidence="1">
    <location>
        <begin position="1"/>
        <end position="49"/>
    </location>
</feature>
<reference evidence="2" key="1">
    <citation type="submission" date="2019-08" db="EMBL/GenBank/DDBJ databases">
        <authorList>
            <person name="Kucharzyk K."/>
            <person name="Murdoch R.W."/>
            <person name="Higgins S."/>
            <person name="Loffler F."/>
        </authorList>
    </citation>
    <scope>NUCLEOTIDE SEQUENCE</scope>
</reference>
<feature type="compositionally biased region" description="Basic and acidic residues" evidence="1">
    <location>
        <begin position="142"/>
        <end position="151"/>
    </location>
</feature>
<feature type="compositionally biased region" description="Acidic residues" evidence="1">
    <location>
        <begin position="87"/>
        <end position="96"/>
    </location>
</feature>
<organism evidence="2">
    <name type="scientific">bioreactor metagenome</name>
    <dbReference type="NCBI Taxonomy" id="1076179"/>
    <lineage>
        <taxon>unclassified sequences</taxon>
        <taxon>metagenomes</taxon>
        <taxon>ecological metagenomes</taxon>
    </lineage>
</organism>
<sequence>MGQLVQAGVGVHEPADGQQMHRRTGRGQVPARPQRDLGPTAPRQQHDRPLVGRVVAGVEQLVPDHVGDAQRVERPVAPVQGHGDLESVADVDDDPGEGGHRATVGVPLDDPPPPAAEPLLQQTPVGHRVRVDLADQADAVEVRPHRVEQRSLPRQARLGLERAHPGDVDDVAGAGVPAALLGGDQVMHPLGATLGLGAALGRPPAHRLVGGEQGEEQQHQQGGQQGVGDHRCLPRRLRSGSTSQAAPSRSASLPSIPACSSR</sequence>
<comment type="caution">
    <text evidence="2">The sequence shown here is derived from an EMBL/GenBank/DDBJ whole genome shotgun (WGS) entry which is preliminary data.</text>
</comment>
<dbReference type="EMBL" id="VSSQ01001771">
    <property type="protein sequence ID" value="MPM11005.1"/>
    <property type="molecule type" value="Genomic_DNA"/>
</dbReference>
<feature type="region of interest" description="Disordered" evidence="1">
    <location>
        <begin position="142"/>
        <end position="165"/>
    </location>
</feature>